<dbReference type="Proteomes" id="UP000566995">
    <property type="component" value="Unassembled WGS sequence"/>
</dbReference>
<comment type="similarity">
    <text evidence="2 4">Belongs to the trehalose phosphatase family.</text>
</comment>
<dbReference type="EC" id="3.1.3.12" evidence="4"/>
<gene>
    <name evidence="5" type="ORF">HNP46_005925</name>
</gene>
<dbReference type="GO" id="GO:0005992">
    <property type="term" value="P:trehalose biosynthetic process"/>
    <property type="evidence" value="ECO:0007669"/>
    <property type="project" value="UniProtKB-UniPathway"/>
</dbReference>
<dbReference type="SUPFAM" id="SSF56784">
    <property type="entry name" value="HAD-like"/>
    <property type="match status" value="1"/>
</dbReference>
<dbReference type="InterPro" id="IPR023214">
    <property type="entry name" value="HAD_sf"/>
</dbReference>
<evidence type="ECO:0000256" key="4">
    <source>
        <dbReference type="RuleBase" id="RU361117"/>
    </source>
</evidence>
<dbReference type="NCBIfam" id="TIGR00685">
    <property type="entry name" value="T6PP"/>
    <property type="match status" value="1"/>
</dbReference>
<keyword evidence="4" id="KW-0479">Metal-binding</keyword>
<dbReference type="InterPro" id="IPR003337">
    <property type="entry name" value="Trehalose_PPase"/>
</dbReference>
<accession>A0A7W7KQG9</accession>
<evidence type="ECO:0000313" key="6">
    <source>
        <dbReference type="Proteomes" id="UP000566995"/>
    </source>
</evidence>
<protein>
    <recommendedName>
        <fullName evidence="4">Trehalose 6-phosphate phosphatase</fullName>
        <ecNumber evidence="4">3.1.3.12</ecNumber>
    </recommendedName>
</protein>
<reference evidence="5 6" key="1">
    <citation type="submission" date="2020-08" db="EMBL/GenBank/DDBJ databases">
        <title>Functional genomics of gut bacteria from endangered species of beetles.</title>
        <authorList>
            <person name="Carlos-Shanley C."/>
        </authorList>
    </citation>
    <scope>NUCLEOTIDE SEQUENCE [LARGE SCALE GENOMIC DNA]</scope>
    <source>
        <strain evidence="5 6">S00179</strain>
    </source>
</reference>
<dbReference type="Gene3D" id="3.40.50.1000">
    <property type="entry name" value="HAD superfamily/HAD-like"/>
    <property type="match status" value="1"/>
</dbReference>
<dbReference type="NCBIfam" id="TIGR01484">
    <property type="entry name" value="HAD-SF-IIB"/>
    <property type="match status" value="1"/>
</dbReference>
<dbReference type="EMBL" id="JACHLI010000034">
    <property type="protein sequence ID" value="MBB4867017.1"/>
    <property type="molecule type" value="Genomic_DNA"/>
</dbReference>
<dbReference type="UniPathway" id="UPA00299"/>
<dbReference type="PANTHER" id="PTHR43768">
    <property type="entry name" value="TREHALOSE 6-PHOSPHATE PHOSPHATASE"/>
    <property type="match status" value="1"/>
</dbReference>
<dbReference type="Pfam" id="PF02358">
    <property type="entry name" value="Trehalose_PPase"/>
    <property type="match status" value="1"/>
</dbReference>
<evidence type="ECO:0000313" key="5">
    <source>
        <dbReference type="EMBL" id="MBB4867017.1"/>
    </source>
</evidence>
<proteinExistence type="inferred from homology"/>
<dbReference type="InterPro" id="IPR006379">
    <property type="entry name" value="HAD-SF_hydro_IIB"/>
</dbReference>
<evidence type="ECO:0000256" key="2">
    <source>
        <dbReference type="ARBA" id="ARBA00008770"/>
    </source>
</evidence>
<dbReference type="GO" id="GO:0000287">
    <property type="term" value="F:magnesium ion binding"/>
    <property type="evidence" value="ECO:0007669"/>
    <property type="project" value="UniProtKB-ARBA"/>
</dbReference>
<organism evidence="5 6">
    <name type="scientific">Pseudomonas nitroreducens</name>
    <dbReference type="NCBI Taxonomy" id="46680"/>
    <lineage>
        <taxon>Bacteria</taxon>
        <taxon>Pseudomonadati</taxon>
        <taxon>Pseudomonadota</taxon>
        <taxon>Gammaproteobacteria</taxon>
        <taxon>Pseudomonadales</taxon>
        <taxon>Pseudomonadaceae</taxon>
        <taxon>Pseudomonas</taxon>
    </lineage>
</organism>
<comment type="catalytic activity">
    <reaction evidence="4">
        <text>alpha,alpha-trehalose 6-phosphate + H2O = alpha,alpha-trehalose + phosphate</text>
        <dbReference type="Rhea" id="RHEA:23420"/>
        <dbReference type="ChEBI" id="CHEBI:15377"/>
        <dbReference type="ChEBI" id="CHEBI:16551"/>
        <dbReference type="ChEBI" id="CHEBI:43474"/>
        <dbReference type="ChEBI" id="CHEBI:58429"/>
        <dbReference type="EC" id="3.1.3.12"/>
    </reaction>
</comment>
<name>A0A7W7KQG9_PSENT</name>
<comment type="pathway">
    <text evidence="1 4">Glycan biosynthesis; trehalose biosynthesis.</text>
</comment>
<dbReference type="PANTHER" id="PTHR43768:SF3">
    <property type="entry name" value="TREHALOSE 6-PHOSPHATE PHOSPHATASE"/>
    <property type="match status" value="1"/>
</dbReference>
<evidence type="ECO:0000256" key="1">
    <source>
        <dbReference type="ARBA" id="ARBA00005199"/>
    </source>
</evidence>
<evidence type="ECO:0000256" key="3">
    <source>
        <dbReference type="ARBA" id="ARBA00022801"/>
    </source>
</evidence>
<keyword evidence="3 4" id="KW-0378">Hydrolase</keyword>
<dbReference type="RefSeq" id="WP_260403301.1">
    <property type="nucleotide sequence ID" value="NZ_JACHLI010000034.1"/>
</dbReference>
<dbReference type="AlphaFoldDB" id="A0A7W7KQG9"/>
<sequence>MSRPAPRGPVDTAMVPPSEASATALLNLWLSRPQQTALFLDVDGTLLDIAESPDAVVVPRGLLDALTQLHRRLDGALALISGRPVEELDRLLQPLRLAASGGHGAHWRETGDSPLRRTTKDLPACVRVQLNALANRQVGILAEDKGSSYALHYRSAPSLAAGLRAELQALLQAPEGAGLRLLSGKQVYEVVSAGVDKAQAIQRLLAVPGFAGRLPLYIGDDVTDEPAIALMPALGGLGLSVGRALPGASAVFSDAGQVRGALMQAAGGNHR</sequence>
<comment type="caution">
    <text evidence="5">The sequence shown here is derived from an EMBL/GenBank/DDBJ whole genome shotgun (WGS) entry which is preliminary data.</text>
</comment>
<comment type="function">
    <text evidence="4">Removes the phosphate from trehalose 6-phosphate to produce free trehalose.</text>
</comment>
<dbReference type="InterPro" id="IPR044651">
    <property type="entry name" value="OTSB-like"/>
</dbReference>
<dbReference type="GO" id="GO:0004805">
    <property type="term" value="F:trehalose-phosphatase activity"/>
    <property type="evidence" value="ECO:0007669"/>
    <property type="project" value="UniProtKB-EC"/>
</dbReference>
<dbReference type="InterPro" id="IPR036412">
    <property type="entry name" value="HAD-like_sf"/>
</dbReference>
<keyword evidence="4" id="KW-0460">Magnesium</keyword>
<dbReference type="Gene3D" id="3.30.70.1020">
    <property type="entry name" value="Trehalose-6-phosphate phosphatase related protein, domain 2"/>
    <property type="match status" value="1"/>
</dbReference>
<comment type="cofactor">
    <cofactor evidence="4">
        <name>Mg(2+)</name>
        <dbReference type="ChEBI" id="CHEBI:18420"/>
    </cofactor>
</comment>